<reference evidence="2 3" key="1">
    <citation type="submission" date="2023-08" db="EMBL/GenBank/DDBJ databases">
        <title>Black Yeasts Isolated from many extreme environments.</title>
        <authorList>
            <person name="Coleine C."/>
            <person name="Stajich J.E."/>
            <person name="Selbmann L."/>
        </authorList>
    </citation>
    <scope>NUCLEOTIDE SEQUENCE [LARGE SCALE GENOMIC DNA]</scope>
    <source>
        <strain evidence="2 3">CCFEE 5885</strain>
    </source>
</reference>
<feature type="compositionally biased region" description="Low complexity" evidence="1">
    <location>
        <begin position="112"/>
        <end position="123"/>
    </location>
</feature>
<evidence type="ECO:0008006" key="4">
    <source>
        <dbReference type="Google" id="ProtNLM"/>
    </source>
</evidence>
<evidence type="ECO:0000313" key="2">
    <source>
        <dbReference type="EMBL" id="KAK5095576.1"/>
    </source>
</evidence>
<feature type="region of interest" description="Disordered" evidence="1">
    <location>
        <begin position="112"/>
        <end position="138"/>
    </location>
</feature>
<comment type="caution">
    <text evidence="2">The sequence shown here is derived from an EMBL/GenBank/DDBJ whole genome shotgun (WGS) entry which is preliminary data.</text>
</comment>
<dbReference type="SUPFAM" id="SSF53254">
    <property type="entry name" value="Phosphoglycerate mutase-like"/>
    <property type="match status" value="1"/>
</dbReference>
<feature type="region of interest" description="Disordered" evidence="1">
    <location>
        <begin position="251"/>
        <end position="278"/>
    </location>
</feature>
<sequence>MRKQPSAIIIVRHGTRLDQADKKWRDTAEHPYDPPLSYGGWIQCQTLGARIDRELSSLDLMNAPLDLDRPRKKRKIIIHSSPYKRCVHTSVAIAAGLKYPQPDQLRPLKDTTTTSLHRSSLSRASIVSQTSTADAPQEIDKPEKDNKIEMKLDPYLGEWLSSSYFEDSRPPPSTHLIVQRAKETLTKPLIEIRGADLSAFLPVPESPENDKENELAATASLEKGGLRAMAAAGHSLPHRTRHTSVSFAMERANGAQKTRPRSRTTTVYSPPVPQYSLAPQDSIPPGYVAHARDGCVEPDLTWDSTDMGWGDAGTFPEEWTAMHVRFRLGLQKTMAYYEDYKPRQTEADDDDEDIVLLLVTHQAGANALIRLMTGAPALHDVGVASLTLAVRRPVLRRPPSLANTNHSPLGFGRESRKNSRRGSLDLGLADDFEMKIIASTEHLRYGSNPLGLNSPKLGRSPAMSGRRMAAADSLESFTIGDPVSWRPVSTGSLARSTSQRGRTADTQFRPAINSSGLWGSPAMSAATKEPIDEAIEELAAMSPKSRPLTPIDTDNDSIPNSTLSSPNRSRSSTVQSAGLWGGSNANLAVRPASGEPSGTGTGTWSSSSSGTWGSGSINRARSPAKRRWTAVSNSP</sequence>
<evidence type="ECO:0000256" key="1">
    <source>
        <dbReference type="SAM" id="MobiDB-lite"/>
    </source>
</evidence>
<feature type="region of interest" description="Disordered" evidence="1">
    <location>
        <begin position="541"/>
        <end position="635"/>
    </location>
</feature>
<proteinExistence type="predicted"/>
<dbReference type="SMART" id="SM00855">
    <property type="entry name" value="PGAM"/>
    <property type="match status" value="1"/>
</dbReference>
<dbReference type="PANTHER" id="PTHR16469:SF27">
    <property type="entry name" value="UBIQUITIN-ASSOCIATED AND SH3 DOMAIN-CONTAINING BA-RELATED"/>
    <property type="match status" value="1"/>
</dbReference>
<name>A0ABR0KGG6_9EURO</name>
<feature type="compositionally biased region" description="Low complexity" evidence="1">
    <location>
        <begin position="559"/>
        <end position="573"/>
    </location>
</feature>
<dbReference type="CDD" id="cd07040">
    <property type="entry name" value="HP"/>
    <property type="match status" value="1"/>
</dbReference>
<organism evidence="2 3">
    <name type="scientific">Lithohypha guttulata</name>
    <dbReference type="NCBI Taxonomy" id="1690604"/>
    <lineage>
        <taxon>Eukaryota</taxon>
        <taxon>Fungi</taxon>
        <taxon>Dikarya</taxon>
        <taxon>Ascomycota</taxon>
        <taxon>Pezizomycotina</taxon>
        <taxon>Eurotiomycetes</taxon>
        <taxon>Chaetothyriomycetidae</taxon>
        <taxon>Chaetothyriales</taxon>
        <taxon>Trichomeriaceae</taxon>
        <taxon>Lithohypha</taxon>
    </lineage>
</organism>
<dbReference type="Gene3D" id="3.40.50.1240">
    <property type="entry name" value="Phosphoglycerate mutase-like"/>
    <property type="match status" value="1"/>
</dbReference>
<dbReference type="InterPro" id="IPR029033">
    <property type="entry name" value="His_PPase_superfam"/>
</dbReference>
<feature type="compositionally biased region" description="Polar residues" evidence="1">
    <location>
        <begin position="125"/>
        <end position="134"/>
    </location>
</feature>
<evidence type="ECO:0000313" key="3">
    <source>
        <dbReference type="Proteomes" id="UP001345013"/>
    </source>
</evidence>
<dbReference type="PANTHER" id="PTHR16469">
    <property type="entry name" value="UBIQUITIN-ASSOCIATED AND SH3 DOMAIN-CONTAINING BA-RELATED"/>
    <property type="match status" value="1"/>
</dbReference>
<feature type="region of interest" description="Disordered" evidence="1">
    <location>
        <begin position="399"/>
        <end position="422"/>
    </location>
</feature>
<dbReference type="InterPro" id="IPR013078">
    <property type="entry name" value="His_Pase_superF_clade-1"/>
</dbReference>
<dbReference type="InterPro" id="IPR051710">
    <property type="entry name" value="Phosphatase_SH3-domain"/>
</dbReference>
<gene>
    <name evidence="2" type="ORF">LTR24_003047</name>
</gene>
<protein>
    <recommendedName>
        <fullName evidence="4">Phosphoglycerate mutase family protein</fullName>
    </recommendedName>
</protein>
<accession>A0ABR0KGG6</accession>
<dbReference type="Proteomes" id="UP001345013">
    <property type="component" value="Unassembled WGS sequence"/>
</dbReference>
<keyword evidence="3" id="KW-1185">Reference proteome</keyword>
<dbReference type="EMBL" id="JAVRRG010000027">
    <property type="protein sequence ID" value="KAK5095576.1"/>
    <property type="molecule type" value="Genomic_DNA"/>
</dbReference>
<feature type="compositionally biased region" description="Low complexity" evidence="1">
    <location>
        <begin position="602"/>
        <end position="616"/>
    </location>
</feature>